<evidence type="ECO:0000256" key="2">
    <source>
        <dbReference type="ARBA" id="ARBA00022692"/>
    </source>
</evidence>
<feature type="domain" description="Apple" evidence="8">
    <location>
        <begin position="51"/>
        <end position="124"/>
    </location>
</feature>
<evidence type="ECO:0000256" key="6">
    <source>
        <dbReference type="SAM" id="Phobius"/>
    </source>
</evidence>
<dbReference type="EMBL" id="KN847571">
    <property type="protein sequence ID" value="KIV99776.1"/>
    <property type="molecule type" value="Genomic_DNA"/>
</dbReference>
<dbReference type="GO" id="GO:0016020">
    <property type="term" value="C:membrane"/>
    <property type="evidence" value="ECO:0007669"/>
    <property type="project" value="UniProtKB-SubCell"/>
</dbReference>
<feature type="region of interest" description="Disordered" evidence="5">
    <location>
        <begin position="406"/>
        <end position="431"/>
    </location>
</feature>
<organism evidence="9 10">
    <name type="scientific">Verruconis gallopava</name>
    <dbReference type="NCBI Taxonomy" id="253628"/>
    <lineage>
        <taxon>Eukaryota</taxon>
        <taxon>Fungi</taxon>
        <taxon>Dikarya</taxon>
        <taxon>Ascomycota</taxon>
        <taxon>Pezizomycotina</taxon>
        <taxon>Dothideomycetes</taxon>
        <taxon>Pleosporomycetidae</taxon>
        <taxon>Venturiales</taxon>
        <taxon>Sympoventuriaceae</taxon>
        <taxon>Verruconis</taxon>
    </lineage>
</organism>
<dbReference type="SUPFAM" id="SSF57414">
    <property type="entry name" value="Hairpin loop containing domain-like"/>
    <property type="match status" value="1"/>
</dbReference>
<keyword evidence="10" id="KW-1185">Reference proteome</keyword>
<evidence type="ECO:0000256" key="4">
    <source>
        <dbReference type="ARBA" id="ARBA00023136"/>
    </source>
</evidence>
<feature type="signal peptide" evidence="7">
    <location>
        <begin position="1"/>
        <end position="20"/>
    </location>
</feature>
<feature type="region of interest" description="Disordered" evidence="5">
    <location>
        <begin position="443"/>
        <end position="468"/>
    </location>
</feature>
<dbReference type="Gene3D" id="3.50.4.10">
    <property type="entry name" value="Hepatocyte Growth Factor"/>
    <property type="match status" value="1"/>
</dbReference>
<reference evidence="9 10" key="1">
    <citation type="submission" date="2015-01" db="EMBL/GenBank/DDBJ databases">
        <title>The Genome Sequence of Ochroconis gallopava CBS43764.</title>
        <authorList>
            <consortium name="The Broad Institute Genomics Platform"/>
            <person name="Cuomo C."/>
            <person name="de Hoog S."/>
            <person name="Gorbushina A."/>
            <person name="Stielow B."/>
            <person name="Teixiera M."/>
            <person name="Abouelleil A."/>
            <person name="Chapman S.B."/>
            <person name="Priest M."/>
            <person name="Young S.K."/>
            <person name="Wortman J."/>
            <person name="Nusbaum C."/>
            <person name="Birren B."/>
        </authorList>
    </citation>
    <scope>NUCLEOTIDE SEQUENCE [LARGE SCALE GENOMIC DNA]</scope>
    <source>
        <strain evidence="9 10">CBS 43764</strain>
    </source>
</reference>
<feature type="transmembrane region" description="Helical" evidence="6">
    <location>
        <begin position="374"/>
        <end position="397"/>
    </location>
</feature>
<evidence type="ECO:0000313" key="9">
    <source>
        <dbReference type="EMBL" id="KIV99776.1"/>
    </source>
</evidence>
<dbReference type="InterPro" id="IPR003609">
    <property type="entry name" value="Pan_app"/>
</dbReference>
<feature type="compositionally biased region" description="Polar residues" evidence="5">
    <location>
        <begin position="443"/>
        <end position="458"/>
    </location>
</feature>
<dbReference type="OrthoDB" id="3943216at2759"/>
<keyword evidence="4 6" id="KW-0472">Membrane</keyword>
<keyword evidence="7" id="KW-0732">Signal</keyword>
<dbReference type="InParanoid" id="A0A0D1YG70"/>
<dbReference type="VEuPathDB" id="FungiDB:PV09_08582"/>
<dbReference type="PROSITE" id="PS50948">
    <property type="entry name" value="PAN"/>
    <property type="match status" value="1"/>
</dbReference>
<dbReference type="CDD" id="cd12087">
    <property type="entry name" value="TM_EGFR-like"/>
    <property type="match status" value="1"/>
</dbReference>
<dbReference type="GO" id="GO:0071944">
    <property type="term" value="C:cell periphery"/>
    <property type="evidence" value="ECO:0007669"/>
    <property type="project" value="UniProtKB-ARBA"/>
</dbReference>
<evidence type="ECO:0000259" key="8">
    <source>
        <dbReference type="PROSITE" id="PS50948"/>
    </source>
</evidence>
<dbReference type="HOGENOM" id="CLU_657380_0_0_1"/>
<feature type="chain" id="PRO_5002246937" description="Apple domain-containing protein" evidence="7">
    <location>
        <begin position="21"/>
        <end position="468"/>
    </location>
</feature>
<dbReference type="InterPro" id="IPR051694">
    <property type="entry name" value="Immunoregulatory_rcpt-like"/>
</dbReference>
<gene>
    <name evidence="9" type="ORF">PV09_08582</name>
</gene>
<feature type="region of interest" description="Disordered" evidence="5">
    <location>
        <begin position="342"/>
        <end position="370"/>
    </location>
</feature>
<dbReference type="PANTHER" id="PTHR15549:SF6">
    <property type="entry name" value="MID2 DOMAIN-CONTAINING PROTEIN"/>
    <property type="match status" value="1"/>
</dbReference>
<protein>
    <recommendedName>
        <fullName evidence="8">Apple domain-containing protein</fullName>
    </recommendedName>
</protein>
<dbReference type="PANTHER" id="PTHR15549">
    <property type="entry name" value="PAIRED IMMUNOGLOBULIN-LIKE TYPE 2 RECEPTOR"/>
    <property type="match status" value="1"/>
</dbReference>
<dbReference type="GeneID" id="27316555"/>
<dbReference type="Proteomes" id="UP000053259">
    <property type="component" value="Unassembled WGS sequence"/>
</dbReference>
<keyword evidence="3 6" id="KW-1133">Transmembrane helix</keyword>
<dbReference type="Pfam" id="PF00024">
    <property type="entry name" value="PAN_1"/>
    <property type="match status" value="1"/>
</dbReference>
<comment type="subcellular location">
    <subcellularLocation>
        <location evidence="1">Membrane</location>
        <topology evidence="1">Single-pass membrane protein</topology>
    </subcellularLocation>
</comment>
<evidence type="ECO:0000256" key="3">
    <source>
        <dbReference type="ARBA" id="ARBA00022989"/>
    </source>
</evidence>
<evidence type="ECO:0000256" key="7">
    <source>
        <dbReference type="SAM" id="SignalP"/>
    </source>
</evidence>
<feature type="compositionally biased region" description="Low complexity" evidence="5">
    <location>
        <begin position="355"/>
        <end position="370"/>
    </location>
</feature>
<dbReference type="Pfam" id="PF14295">
    <property type="entry name" value="PAN_4"/>
    <property type="match status" value="2"/>
</dbReference>
<evidence type="ECO:0000256" key="5">
    <source>
        <dbReference type="SAM" id="MobiDB-lite"/>
    </source>
</evidence>
<dbReference type="AlphaFoldDB" id="A0A0D1YG70"/>
<accession>A0A0D1YG70</accession>
<evidence type="ECO:0000256" key="1">
    <source>
        <dbReference type="ARBA" id="ARBA00004167"/>
    </source>
</evidence>
<proteinExistence type="predicted"/>
<evidence type="ECO:0000313" key="10">
    <source>
        <dbReference type="Proteomes" id="UP000053259"/>
    </source>
</evidence>
<dbReference type="STRING" id="253628.A0A0D1YG70"/>
<name>A0A0D1YG70_9PEZI</name>
<dbReference type="RefSeq" id="XP_016209646.1">
    <property type="nucleotide sequence ID" value="XM_016362504.1"/>
</dbReference>
<sequence length="468" mass="49611">MRAIELWLLAEGCLCTGAVARGFINKRASNVCPSADYTAQNGLTFSTTNLCLENLPGDDISHTSPIDTIEDCMDLCSSSPGDVACTGIAYNFESNTCWLKNVNISISVATSDANTHSALATNFNYDPTDVACPYSNGSVQTTTNGMALQILCNRDMPLNDYCALDSPQPARSDGVCPYHAETMEECLEICSEAAPICKGVVFNPDKAMGYGNCYPKSDISTSNIETTAQVAPARHFAMVNNIPTLNETCSNNTITKASDGEEFLLTCNDNRPYNDLVRVHSENLTACVDACTSFKNATAGECVGVMWDSTMSSSWENCWLKSSPGTSQTAAGAFTAMKISNSSTSTSTGSGGSGTSKPSASSSSPSGGKSSSKAWIAGVVIGILAVVALIGVAVWFVRRRRASQPAVQVSELASEPKTVYAKESPPSEPVYHELGDRKVAAVASQTGPQELEVNSQHEQVYELPSETK</sequence>
<keyword evidence="2 6" id="KW-0812">Transmembrane</keyword>